<accession>A0A918Q2X6</accession>
<evidence type="ECO:0000259" key="2">
    <source>
        <dbReference type="Pfam" id="PF04536"/>
    </source>
</evidence>
<dbReference type="Proteomes" id="UP000662572">
    <property type="component" value="Unassembled WGS sequence"/>
</dbReference>
<feature type="domain" description="TPM" evidence="2">
    <location>
        <begin position="126"/>
        <end position="204"/>
    </location>
</feature>
<dbReference type="Gene3D" id="3.10.310.50">
    <property type="match status" value="1"/>
</dbReference>
<feature type="transmembrane region" description="Helical" evidence="1">
    <location>
        <begin position="93"/>
        <end position="111"/>
    </location>
</feature>
<dbReference type="RefSeq" id="WP_189485761.1">
    <property type="nucleotide sequence ID" value="NZ_BMZB01000001.1"/>
</dbReference>
<proteinExistence type="predicted"/>
<evidence type="ECO:0000256" key="1">
    <source>
        <dbReference type="SAM" id="Phobius"/>
    </source>
</evidence>
<keyword evidence="1" id="KW-0812">Transmembrane</keyword>
<dbReference type="Pfam" id="PF04536">
    <property type="entry name" value="TPM_phosphatase"/>
    <property type="match status" value="1"/>
</dbReference>
<organism evidence="3 4">
    <name type="scientific">Asticcacaulis endophyticus</name>
    <dbReference type="NCBI Taxonomy" id="1395890"/>
    <lineage>
        <taxon>Bacteria</taxon>
        <taxon>Pseudomonadati</taxon>
        <taxon>Pseudomonadota</taxon>
        <taxon>Alphaproteobacteria</taxon>
        <taxon>Caulobacterales</taxon>
        <taxon>Caulobacteraceae</taxon>
        <taxon>Asticcacaulis</taxon>
    </lineage>
</organism>
<keyword evidence="4" id="KW-1185">Reference proteome</keyword>
<protein>
    <submittedName>
        <fullName evidence="3">Membrane protein</fullName>
    </submittedName>
</protein>
<dbReference type="InterPro" id="IPR007621">
    <property type="entry name" value="TPM_dom"/>
</dbReference>
<name>A0A918Q2X6_9CAUL</name>
<evidence type="ECO:0000313" key="4">
    <source>
        <dbReference type="Proteomes" id="UP000662572"/>
    </source>
</evidence>
<reference evidence="3" key="2">
    <citation type="submission" date="2020-09" db="EMBL/GenBank/DDBJ databases">
        <authorList>
            <person name="Sun Q."/>
            <person name="Kim S."/>
        </authorList>
    </citation>
    <scope>NUCLEOTIDE SEQUENCE</scope>
    <source>
        <strain evidence="3">KCTC 32296</strain>
    </source>
</reference>
<reference evidence="3" key="1">
    <citation type="journal article" date="2014" name="Int. J. Syst. Evol. Microbiol.">
        <title>Complete genome sequence of Corynebacterium casei LMG S-19264T (=DSM 44701T), isolated from a smear-ripened cheese.</title>
        <authorList>
            <consortium name="US DOE Joint Genome Institute (JGI-PGF)"/>
            <person name="Walter F."/>
            <person name="Albersmeier A."/>
            <person name="Kalinowski J."/>
            <person name="Ruckert C."/>
        </authorList>
    </citation>
    <scope>NUCLEOTIDE SEQUENCE</scope>
    <source>
        <strain evidence="3">KCTC 32296</strain>
    </source>
</reference>
<sequence length="232" mass="25675">MALKIDHSRINAAISKAEETTSGEITCVIKSKPLDYPETPLMWATAAALIGPVIMALMGVWPQDWLIHLLPSAAIEWQSAHGQQEFYNRLETIGLYGLVQVILFAVVYGLVTIPKVRLALTPSSIKRKRAHKKAMEQFMARGLHLTKARTGVMIFCALEEHFVDVIADEGIYSRVDHKVWDETVAALISHIKRDDLTGGFEAAVIKSGEVLSAHFPPDAVNLNELPDVLIEI</sequence>
<keyword evidence="1" id="KW-1133">Transmembrane helix</keyword>
<dbReference type="AlphaFoldDB" id="A0A918Q2X6"/>
<evidence type="ECO:0000313" key="3">
    <source>
        <dbReference type="EMBL" id="GGZ29992.1"/>
    </source>
</evidence>
<gene>
    <name evidence="3" type="ORF">GCM10011273_15170</name>
</gene>
<feature type="transmembrane region" description="Helical" evidence="1">
    <location>
        <begin position="41"/>
        <end position="61"/>
    </location>
</feature>
<dbReference type="EMBL" id="BMZB01000001">
    <property type="protein sequence ID" value="GGZ29992.1"/>
    <property type="molecule type" value="Genomic_DNA"/>
</dbReference>
<keyword evidence="1" id="KW-0472">Membrane</keyword>
<comment type="caution">
    <text evidence="3">The sequence shown here is derived from an EMBL/GenBank/DDBJ whole genome shotgun (WGS) entry which is preliminary data.</text>
</comment>